<dbReference type="Gene3D" id="6.10.180.10">
    <property type="entry name" value="Antitoxin ParD"/>
    <property type="match status" value="1"/>
</dbReference>
<gene>
    <name evidence="1" type="ORF">SAMN05421731_101710</name>
</gene>
<dbReference type="RefSeq" id="WP_097077930.1">
    <property type="nucleotide sequence ID" value="NZ_BAABHT010000020.1"/>
</dbReference>
<organism evidence="1 2">
    <name type="scientific">Acinetobacter puyangensis</name>
    <dbReference type="NCBI Taxonomy" id="1096779"/>
    <lineage>
        <taxon>Bacteria</taxon>
        <taxon>Pseudomonadati</taxon>
        <taxon>Pseudomonadota</taxon>
        <taxon>Gammaproteobacteria</taxon>
        <taxon>Moraxellales</taxon>
        <taxon>Moraxellaceae</taxon>
        <taxon>Acinetobacter</taxon>
    </lineage>
</organism>
<dbReference type="AlphaFoldDB" id="A0A240E4H6"/>
<dbReference type="InterPro" id="IPR038296">
    <property type="entry name" value="ParD_sf"/>
</dbReference>
<name>A0A240E4H6_9GAMM</name>
<evidence type="ECO:0000313" key="2">
    <source>
        <dbReference type="Proteomes" id="UP000219042"/>
    </source>
</evidence>
<proteinExistence type="predicted"/>
<sequence length="73" mass="8288">MSTLTIRLPDEKHQRLKELAASRNTSINKLVDELTTIALVEHDAKVRFMTRATRGNAQQGLTLLDLLDQRDKS</sequence>
<dbReference type="Pfam" id="PF05534">
    <property type="entry name" value="HicB"/>
    <property type="match status" value="1"/>
</dbReference>
<dbReference type="InterPro" id="IPR010985">
    <property type="entry name" value="Ribbon_hlx_hlx"/>
</dbReference>
<dbReference type="Proteomes" id="UP000219042">
    <property type="component" value="Unassembled WGS sequence"/>
</dbReference>
<dbReference type="InterPro" id="IPR008651">
    <property type="entry name" value="Uncharacterised_HicB"/>
</dbReference>
<reference evidence="2" key="1">
    <citation type="submission" date="2016-09" db="EMBL/GenBank/DDBJ databases">
        <authorList>
            <person name="Varghese N."/>
            <person name="Submissions S."/>
        </authorList>
    </citation>
    <scope>NUCLEOTIDE SEQUENCE [LARGE SCALE GENOMIC DNA]</scope>
    <source>
        <strain evidence="2">ANC 4466</strain>
    </source>
</reference>
<keyword evidence="2" id="KW-1185">Reference proteome</keyword>
<accession>A0A240E4H6</accession>
<dbReference type="OrthoDB" id="598413at2"/>
<dbReference type="SUPFAM" id="SSF47598">
    <property type="entry name" value="Ribbon-helix-helix"/>
    <property type="match status" value="1"/>
</dbReference>
<evidence type="ECO:0000313" key="1">
    <source>
        <dbReference type="EMBL" id="SNX43668.1"/>
    </source>
</evidence>
<dbReference type="EMBL" id="OANT01000001">
    <property type="protein sequence ID" value="SNX43668.1"/>
    <property type="molecule type" value="Genomic_DNA"/>
</dbReference>
<dbReference type="GO" id="GO:0006355">
    <property type="term" value="P:regulation of DNA-templated transcription"/>
    <property type="evidence" value="ECO:0007669"/>
    <property type="project" value="InterPro"/>
</dbReference>
<protein>
    <submittedName>
        <fullName evidence="1">HicB family protein</fullName>
    </submittedName>
</protein>